<protein>
    <recommendedName>
        <fullName evidence="2">Thioesterase domain-containing protein</fullName>
    </recommendedName>
</protein>
<dbReference type="InterPro" id="IPR012223">
    <property type="entry name" value="TEII"/>
</dbReference>
<proteinExistence type="inferred from homology"/>
<dbReference type="Proteomes" id="UP000192726">
    <property type="component" value="Chromosome"/>
</dbReference>
<dbReference type="Pfam" id="PF00975">
    <property type="entry name" value="Thioesterase"/>
    <property type="match status" value="1"/>
</dbReference>
<dbReference type="STRING" id="553510.B1H19_09055"/>
<dbReference type="AlphaFoldDB" id="A0A1V0TN15"/>
<organism evidence="3 4">
    <name type="scientific">Streptomyces gilvosporeus</name>
    <dbReference type="NCBI Taxonomy" id="553510"/>
    <lineage>
        <taxon>Bacteria</taxon>
        <taxon>Bacillati</taxon>
        <taxon>Actinomycetota</taxon>
        <taxon>Actinomycetes</taxon>
        <taxon>Kitasatosporales</taxon>
        <taxon>Streptomycetaceae</taxon>
        <taxon>Streptomyces</taxon>
    </lineage>
</organism>
<evidence type="ECO:0000313" key="3">
    <source>
        <dbReference type="EMBL" id="ARF54327.1"/>
    </source>
</evidence>
<dbReference type="Gene3D" id="3.40.50.1820">
    <property type="entry name" value="alpha/beta hydrolase"/>
    <property type="match status" value="1"/>
</dbReference>
<evidence type="ECO:0000259" key="2">
    <source>
        <dbReference type="Pfam" id="PF00975"/>
    </source>
</evidence>
<dbReference type="InterPro" id="IPR029058">
    <property type="entry name" value="AB_hydrolase_fold"/>
</dbReference>
<dbReference type="InterPro" id="IPR001031">
    <property type="entry name" value="Thioesterase"/>
</dbReference>
<sequence>MVRRLLPAALRGGGAGVKLFLLPPAGASAATFRAWPGALEGDAEVVPVELPGRGARIGEPPCDGLPALIRELAEVHTPSQGAWAVVGHSMGALLGAGWAAAATRAGRPPAFLVVSASAPPWLHSTAAELEGSDEELWQRVDALGGLPPAIRDNPLARRLFGRALTADVTASARYRPSAPEPVGCPVVAVRGAADALVGAELLAGWSGLTRESGHPFRTVTLPGGHFYRAGVDDLIPLVRDLVAVHAPAERARVNAPRGS</sequence>
<comment type="similarity">
    <text evidence="1">Belongs to the thioesterase family.</text>
</comment>
<dbReference type="SUPFAM" id="SSF53474">
    <property type="entry name" value="alpha/beta-Hydrolases"/>
    <property type="match status" value="1"/>
</dbReference>
<dbReference type="KEGG" id="sgv:B1H19_09055"/>
<dbReference type="GO" id="GO:0008610">
    <property type="term" value="P:lipid biosynthetic process"/>
    <property type="evidence" value="ECO:0007669"/>
    <property type="project" value="TreeGrafter"/>
</dbReference>
<evidence type="ECO:0000256" key="1">
    <source>
        <dbReference type="ARBA" id="ARBA00007169"/>
    </source>
</evidence>
<name>A0A1V0TN15_9ACTN</name>
<reference evidence="3 4" key="1">
    <citation type="submission" date="2017-04" db="EMBL/GenBank/DDBJ databases">
        <title>Complete Genome Sequence of Streptomyces gilvosporeus F607, a Capable Producer of Natamycin.</title>
        <authorList>
            <person name="Zong G."/>
            <person name="Zhong C."/>
            <person name="Fu J."/>
            <person name="Qin R."/>
            <person name="Cao G."/>
        </authorList>
    </citation>
    <scope>NUCLEOTIDE SEQUENCE [LARGE SCALE GENOMIC DNA]</scope>
    <source>
        <strain evidence="3 4">F607</strain>
    </source>
</reference>
<gene>
    <name evidence="3" type="ORF">B1H19_09055</name>
</gene>
<dbReference type="PANTHER" id="PTHR11487">
    <property type="entry name" value="THIOESTERASE"/>
    <property type="match status" value="1"/>
</dbReference>
<dbReference type="EMBL" id="CP020569">
    <property type="protein sequence ID" value="ARF54327.1"/>
    <property type="molecule type" value="Genomic_DNA"/>
</dbReference>
<accession>A0A1V0TN15</accession>
<feature type="domain" description="Thioesterase" evidence="2">
    <location>
        <begin position="18"/>
        <end position="232"/>
    </location>
</feature>
<evidence type="ECO:0000313" key="4">
    <source>
        <dbReference type="Proteomes" id="UP000192726"/>
    </source>
</evidence>
<keyword evidence="4" id="KW-1185">Reference proteome</keyword>
<dbReference type="PANTHER" id="PTHR11487:SF0">
    <property type="entry name" value="S-ACYL FATTY ACID SYNTHASE THIOESTERASE, MEDIUM CHAIN"/>
    <property type="match status" value="1"/>
</dbReference>